<evidence type="ECO:0000256" key="4">
    <source>
        <dbReference type="ARBA" id="ARBA00022692"/>
    </source>
</evidence>
<evidence type="ECO:0000256" key="6">
    <source>
        <dbReference type="ARBA" id="ARBA00023136"/>
    </source>
</evidence>
<feature type="domain" description="Anti-sigma K factor RskA C-terminal" evidence="10">
    <location>
        <begin position="107"/>
        <end position="226"/>
    </location>
</feature>
<dbReference type="Pfam" id="PF10099">
    <property type="entry name" value="RskA_C"/>
    <property type="match status" value="1"/>
</dbReference>
<dbReference type="RefSeq" id="WP_170848790.1">
    <property type="nucleotide sequence ID" value="NZ_FNZG01000001.1"/>
</dbReference>
<dbReference type="InterPro" id="IPR041916">
    <property type="entry name" value="Anti_sigma_zinc_sf"/>
</dbReference>
<dbReference type="GO" id="GO:0005886">
    <property type="term" value="C:plasma membrane"/>
    <property type="evidence" value="ECO:0007669"/>
    <property type="project" value="UniProtKB-SubCell"/>
</dbReference>
<evidence type="ECO:0000256" key="1">
    <source>
        <dbReference type="ARBA" id="ARBA00004167"/>
    </source>
</evidence>
<dbReference type="InterPro" id="IPR018764">
    <property type="entry name" value="RskA_C"/>
</dbReference>
<keyword evidence="3" id="KW-1003">Cell membrane</keyword>
<feature type="transmembrane region" description="Helical" evidence="9">
    <location>
        <begin position="97"/>
        <end position="120"/>
    </location>
</feature>
<dbReference type="PANTHER" id="PTHR37461">
    <property type="entry name" value="ANTI-SIGMA-K FACTOR RSKA"/>
    <property type="match status" value="1"/>
</dbReference>
<evidence type="ECO:0000259" key="10">
    <source>
        <dbReference type="Pfam" id="PF10099"/>
    </source>
</evidence>
<organism evidence="11 12">
    <name type="scientific">Pseudooceanicola nitratireducens</name>
    <dbReference type="NCBI Taxonomy" id="517719"/>
    <lineage>
        <taxon>Bacteria</taxon>
        <taxon>Pseudomonadati</taxon>
        <taxon>Pseudomonadota</taxon>
        <taxon>Alphaproteobacteria</taxon>
        <taxon>Rhodobacterales</taxon>
        <taxon>Paracoccaceae</taxon>
        <taxon>Pseudooceanicola</taxon>
    </lineage>
</organism>
<evidence type="ECO:0000256" key="7">
    <source>
        <dbReference type="ARBA" id="ARBA00029829"/>
    </source>
</evidence>
<keyword evidence="6 9" id="KW-0472">Membrane</keyword>
<evidence type="ECO:0000313" key="12">
    <source>
        <dbReference type="Proteomes" id="UP000231644"/>
    </source>
</evidence>
<evidence type="ECO:0000256" key="2">
    <source>
        <dbReference type="ARBA" id="ARBA00004236"/>
    </source>
</evidence>
<dbReference type="InterPro" id="IPR051474">
    <property type="entry name" value="Anti-sigma-K/W_factor"/>
</dbReference>
<evidence type="ECO:0000256" key="3">
    <source>
        <dbReference type="ARBA" id="ARBA00022475"/>
    </source>
</evidence>
<keyword evidence="4 9" id="KW-0812">Transmembrane</keyword>
<proteinExistence type="predicted"/>
<evidence type="ECO:0000256" key="8">
    <source>
        <dbReference type="ARBA" id="ARBA00030803"/>
    </source>
</evidence>
<dbReference type="EMBL" id="FOLX01000001">
    <property type="protein sequence ID" value="SFC88200.1"/>
    <property type="molecule type" value="Genomic_DNA"/>
</dbReference>
<sequence>MSDTPDIPQDAPLDDDRILAAEYVLGLLSTADHRAFEARMDGDPILRARVAEWAEDFVTLTADFPEETPPETLWRAIEASLDRPVVEPMRRRTGLGLLGYALGGLMAAGLAFVVVNSGMLSPAAPEFQARIAAQDNAVLFAAAYDADTGQLALEYQAGSHPPDRSFEFWLIAEGEAPVSVIVWPDGSPAEVVTLSDELWAKVPGAVLAISDEPAGGSPTGQPTGAVVAVGQIEPI</sequence>
<dbReference type="STRING" id="517719.SAMN05421762_2568"/>
<protein>
    <recommendedName>
        <fullName evidence="8">Regulator of SigK</fullName>
    </recommendedName>
    <alternativeName>
        <fullName evidence="7">Sigma-K anti-sigma factor RskA</fullName>
    </alternativeName>
</protein>
<evidence type="ECO:0000256" key="9">
    <source>
        <dbReference type="SAM" id="Phobius"/>
    </source>
</evidence>
<dbReference type="Gene3D" id="1.10.10.1320">
    <property type="entry name" value="Anti-sigma factor, zinc-finger domain"/>
    <property type="match status" value="1"/>
</dbReference>
<keyword evidence="5 9" id="KW-1133">Transmembrane helix</keyword>
<dbReference type="AlphaFoldDB" id="A0A1I1N331"/>
<evidence type="ECO:0000256" key="5">
    <source>
        <dbReference type="ARBA" id="ARBA00022989"/>
    </source>
</evidence>
<dbReference type="Proteomes" id="UP000231644">
    <property type="component" value="Unassembled WGS sequence"/>
</dbReference>
<accession>A0A1I1N331</accession>
<name>A0A1I1N331_9RHOB</name>
<evidence type="ECO:0000313" key="11">
    <source>
        <dbReference type="EMBL" id="SFC88200.1"/>
    </source>
</evidence>
<dbReference type="GO" id="GO:0016989">
    <property type="term" value="F:sigma factor antagonist activity"/>
    <property type="evidence" value="ECO:0007669"/>
    <property type="project" value="TreeGrafter"/>
</dbReference>
<reference evidence="11 12" key="1">
    <citation type="submission" date="2016-10" db="EMBL/GenBank/DDBJ databases">
        <authorList>
            <person name="de Groot N.N."/>
        </authorList>
    </citation>
    <scope>NUCLEOTIDE SEQUENCE [LARGE SCALE GENOMIC DNA]</scope>
    <source>
        <strain evidence="11 12">DSM 29619</strain>
    </source>
</reference>
<comment type="subcellular location">
    <subcellularLocation>
        <location evidence="2">Cell membrane</location>
    </subcellularLocation>
    <subcellularLocation>
        <location evidence="1">Membrane</location>
        <topology evidence="1">Single-pass membrane protein</topology>
    </subcellularLocation>
</comment>
<keyword evidence="12" id="KW-1185">Reference proteome</keyword>
<dbReference type="PANTHER" id="PTHR37461:SF1">
    <property type="entry name" value="ANTI-SIGMA-K FACTOR RSKA"/>
    <property type="match status" value="1"/>
</dbReference>
<dbReference type="GO" id="GO:0006417">
    <property type="term" value="P:regulation of translation"/>
    <property type="evidence" value="ECO:0007669"/>
    <property type="project" value="TreeGrafter"/>
</dbReference>
<gene>
    <name evidence="11" type="ORF">SAMN05421762_2568</name>
</gene>